<evidence type="ECO:0000256" key="3">
    <source>
        <dbReference type="ARBA" id="ARBA00022679"/>
    </source>
</evidence>
<dbReference type="InterPro" id="IPR057206">
    <property type="entry name" value="DUF7884"/>
</dbReference>
<dbReference type="InterPro" id="IPR003333">
    <property type="entry name" value="CMAS"/>
</dbReference>
<keyword evidence="5" id="KW-0443">Lipid metabolism</keyword>
<dbReference type="EMBL" id="JAEVLS010000006">
    <property type="protein sequence ID" value="MBM0108178.1"/>
    <property type="molecule type" value="Genomic_DNA"/>
</dbReference>
<evidence type="ECO:0000313" key="8">
    <source>
        <dbReference type="EMBL" id="MBM0108178.1"/>
    </source>
</evidence>
<evidence type="ECO:0000256" key="5">
    <source>
        <dbReference type="ARBA" id="ARBA00023098"/>
    </source>
</evidence>
<dbReference type="InterPro" id="IPR029063">
    <property type="entry name" value="SAM-dependent_MTases_sf"/>
</dbReference>
<dbReference type="PANTHER" id="PTHR43667:SF1">
    <property type="entry name" value="CYCLOPROPANE-FATTY-ACYL-PHOSPHOLIPID SYNTHASE"/>
    <property type="match status" value="1"/>
</dbReference>
<evidence type="ECO:0000259" key="7">
    <source>
        <dbReference type="Pfam" id="PF25371"/>
    </source>
</evidence>
<gene>
    <name evidence="8" type="ORF">JM946_25885</name>
</gene>
<dbReference type="Gene3D" id="3.40.50.150">
    <property type="entry name" value="Vaccinia Virus protein VP39"/>
    <property type="match status" value="1"/>
</dbReference>
<accession>A0ABS1X4N8</accession>
<dbReference type="SUPFAM" id="SSF53335">
    <property type="entry name" value="S-adenosyl-L-methionine-dependent methyltransferases"/>
    <property type="match status" value="1"/>
</dbReference>
<comment type="similarity">
    <text evidence="1">Belongs to the CFA/CMAS family.</text>
</comment>
<evidence type="ECO:0000256" key="2">
    <source>
        <dbReference type="ARBA" id="ARBA00022603"/>
    </source>
</evidence>
<sequence>MQTSEQRPMTTFRVARDAPPGSVRQESSSATAPAAGPHSFEGRLLRALLHAFGDPPVQFALWNGERVQAGSEDPVATLHVPDRATLIQLCRDPDVQFGELYSVGKIQVEGDLGRLIEVLYQGAARPGRNSIWALRRLGQWLHRRPSNTLHGSRENIHHHYDIGNEFYSLWLGSTMAYTCAYFPTPETTLDEAQLAKFEHVCRKVQLRPGQHVVDAGCGWGGLALYMARHHGVKVTAFNISREQIAYARERAKADGLDRHVEFVEDDYRNIRGSYDAFVSVGMLEHVGVENYPALGELIRRCLKPTGLGLIHTIGRNRWKPMHRWIDRRIFPGANPPSLKQMMDIFEESGFSVLDVENLRLHYAKTLDWWWRLYEQSRDQVARMFDENFVRMWRLYLAGSRAAFVTGEMQLFQVVFAPGTSNNVPMTRQHLYRS</sequence>
<dbReference type="Pfam" id="PF02353">
    <property type="entry name" value="CMAS"/>
    <property type="match status" value="1"/>
</dbReference>
<dbReference type="CDD" id="cd02440">
    <property type="entry name" value="AdoMet_MTases"/>
    <property type="match status" value="1"/>
</dbReference>
<dbReference type="RefSeq" id="WP_203170297.1">
    <property type="nucleotide sequence ID" value="NZ_JAEVLS010000006.1"/>
</dbReference>
<comment type="caution">
    <text evidence="8">The sequence shown here is derived from an EMBL/GenBank/DDBJ whole genome shotgun (WGS) entry which is preliminary data.</text>
</comment>
<keyword evidence="4" id="KW-0949">S-adenosyl-L-methionine</keyword>
<dbReference type="Proteomes" id="UP000661077">
    <property type="component" value="Unassembled WGS sequence"/>
</dbReference>
<dbReference type="PIRSF" id="PIRSF003085">
    <property type="entry name" value="CMAS"/>
    <property type="match status" value="1"/>
</dbReference>
<reference evidence="8 9" key="1">
    <citation type="journal article" date="2021" name="Int. J. Syst. Evol. Microbiol.">
        <title>Steroidobacter gossypii sp. nov., isolated from soil of cotton cropping field.</title>
        <authorList>
            <person name="Huang R."/>
            <person name="Yang S."/>
            <person name="Zhen C."/>
            <person name="Liu W."/>
        </authorList>
    </citation>
    <scope>NUCLEOTIDE SEQUENCE [LARGE SCALE GENOMIC DNA]</scope>
    <source>
        <strain evidence="8 9">S1-65</strain>
    </source>
</reference>
<protein>
    <submittedName>
        <fullName evidence="8">Class I SAM-dependent methyltransferase</fullName>
    </submittedName>
</protein>
<proteinExistence type="inferred from homology"/>
<name>A0ABS1X4N8_9GAMM</name>
<evidence type="ECO:0000313" key="9">
    <source>
        <dbReference type="Proteomes" id="UP000661077"/>
    </source>
</evidence>
<feature type="domain" description="DUF7884" evidence="7">
    <location>
        <begin position="47"/>
        <end position="123"/>
    </location>
</feature>
<dbReference type="GO" id="GO:0008168">
    <property type="term" value="F:methyltransferase activity"/>
    <property type="evidence" value="ECO:0007669"/>
    <property type="project" value="UniProtKB-KW"/>
</dbReference>
<keyword evidence="2 8" id="KW-0489">Methyltransferase</keyword>
<dbReference type="PANTHER" id="PTHR43667">
    <property type="entry name" value="CYCLOPROPANE-FATTY-ACYL-PHOSPHOLIPID SYNTHASE"/>
    <property type="match status" value="1"/>
</dbReference>
<evidence type="ECO:0000256" key="1">
    <source>
        <dbReference type="ARBA" id="ARBA00010815"/>
    </source>
</evidence>
<keyword evidence="3" id="KW-0808">Transferase</keyword>
<evidence type="ECO:0000256" key="6">
    <source>
        <dbReference type="SAM" id="MobiDB-lite"/>
    </source>
</evidence>
<dbReference type="Pfam" id="PF25371">
    <property type="entry name" value="DUF7884"/>
    <property type="match status" value="1"/>
</dbReference>
<keyword evidence="9" id="KW-1185">Reference proteome</keyword>
<evidence type="ECO:0000256" key="4">
    <source>
        <dbReference type="ARBA" id="ARBA00022691"/>
    </source>
</evidence>
<organism evidence="8 9">
    <name type="scientific">Steroidobacter gossypii</name>
    <dbReference type="NCBI Taxonomy" id="2805490"/>
    <lineage>
        <taxon>Bacteria</taxon>
        <taxon>Pseudomonadati</taxon>
        <taxon>Pseudomonadota</taxon>
        <taxon>Gammaproteobacteria</taxon>
        <taxon>Steroidobacterales</taxon>
        <taxon>Steroidobacteraceae</taxon>
        <taxon>Steroidobacter</taxon>
    </lineage>
</organism>
<dbReference type="InterPro" id="IPR050723">
    <property type="entry name" value="CFA/CMAS"/>
</dbReference>
<feature type="region of interest" description="Disordered" evidence="6">
    <location>
        <begin position="1"/>
        <end position="37"/>
    </location>
</feature>
<dbReference type="GO" id="GO:0032259">
    <property type="term" value="P:methylation"/>
    <property type="evidence" value="ECO:0007669"/>
    <property type="project" value="UniProtKB-KW"/>
</dbReference>